<sequence>MALLLTIAAVALLFRYGPRRRQPSLRWLLPGILLSTSLWVAVTALLGLYTTTGSSFSEIYGPLTGVVALLLWANASGVAFFFGVACSAQVEAVRNGEPAPCEPDRWASP</sequence>
<keyword evidence="8" id="KW-1185">Reference proteome</keyword>
<keyword evidence="4 6" id="KW-1133">Transmembrane helix</keyword>
<evidence type="ECO:0000256" key="2">
    <source>
        <dbReference type="ARBA" id="ARBA00022475"/>
    </source>
</evidence>
<evidence type="ECO:0000256" key="3">
    <source>
        <dbReference type="ARBA" id="ARBA00022692"/>
    </source>
</evidence>
<evidence type="ECO:0000256" key="6">
    <source>
        <dbReference type="SAM" id="Phobius"/>
    </source>
</evidence>
<reference evidence="7 8" key="1">
    <citation type="submission" date="2018-03" db="EMBL/GenBank/DDBJ databases">
        <title>Genomic Encyclopedia of Archaeal and Bacterial Type Strains, Phase II (KMG-II): from individual species to whole genera.</title>
        <authorList>
            <person name="Goeker M."/>
        </authorList>
    </citation>
    <scope>NUCLEOTIDE SEQUENCE [LARGE SCALE GENOMIC DNA]</scope>
    <source>
        <strain evidence="7 8">DSM 45348</strain>
    </source>
</reference>
<keyword evidence="3 6" id="KW-0812">Transmembrane</keyword>
<dbReference type="Proteomes" id="UP000239209">
    <property type="component" value="Unassembled WGS sequence"/>
</dbReference>
<comment type="caution">
    <text evidence="7">The sequence shown here is derived from an EMBL/GenBank/DDBJ whole genome shotgun (WGS) entry which is preliminary data.</text>
</comment>
<feature type="transmembrane region" description="Helical" evidence="6">
    <location>
        <begin position="29"/>
        <end position="51"/>
    </location>
</feature>
<evidence type="ECO:0000256" key="5">
    <source>
        <dbReference type="ARBA" id="ARBA00023136"/>
    </source>
</evidence>
<dbReference type="EMBL" id="PVZG01000025">
    <property type="protein sequence ID" value="PRY20208.1"/>
    <property type="molecule type" value="Genomic_DNA"/>
</dbReference>
<keyword evidence="2" id="KW-1003">Cell membrane</keyword>
<evidence type="ECO:0000313" key="7">
    <source>
        <dbReference type="EMBL" id="PRY20208.1"/>
    </source>
</evidence>
<protein>
    <submittedName>
        <fullName evidence="7">Virulence factor BrkB</fullName>
    </submittedName>
</protein>
<gene>
    <name evidence="7" type="ORF">CLV70_12589</name>
</gene>
<name>A0A2T0RGB1_9ACTN</name>
<dbReference type="PANTHER" id="PTHR30213">
    <property type="entry name" value="INNER MEMBRANE PROTEIN YHJD"/>
    <property type="match status" value="1"/>
</dbReference>
<feature type="transmembrane region" description="Helical" evidence="6">
    <location>
        <begin position="63"/>
        <end position="85"/>
    </location>
</feature>
<dbReference type="InterPro" id="IPR017039">
    <property type="entry name" value="Virul_fac_BrkB"/>
</dbReference>
<proteinExistence type="predicted"/>
<dbReference type="PANTHER" id="PTHR30213:SF0">
    <property type="entry name" value="UPF0761 MEMBRANE PROTEIN YIHY"/>
    <property type="match status" value="1"/>
</dbReference>
<keyword evidence="5 6" id="KW-0472">Membrane</keyword>
<dbReference type="Pfam" id="PF03631">
    <property type="entry name" value="Virul_fac_BrkB"/>
    <property type="match status" value="1"/>
</dbReference>
<dbReference type="AlphaFoldDB" id="A0A2T0RGB1"/>
<comment type="subcellular location">
    <subcellularLocation>
        <location evidence="1">Cell membrane</location>
        <topology evidence="1">Multi-pass membrane protein</topology>
    </subcellularLocation>
</comment>
<organism evidence="7 8">
    <name type="scientific">Pseudosporangium ferrugineum</name>
    <dbReference type="NCBI Taxonomy" id="439699"/>
    <lineage>
        <taxon>Bacteria</taxon>
        <taxon>Bacillati</taxon>
        <taxon>Actinomycetota</taxon>
        <taxon>Actinomycetes</taxon>
        <taxon>Micromonosporales</taxon>
        <taxon>Micromonosporaceae</taxon>
        <taxon>Pseudosporangium</taxon>
    </lineage>
</organism>
<dbReference type="RefSeq" id="WP_342750436.1">
    <property type="nucleotide sequence ID" value="NZ_PVZG01000025.1"/>
</dbReference>
<dbReference type="GO" id="GO:0005886">
    <property type="term" value="C:plasma membrane"/>
    <property type="evidence" value="ECO:0007669"/>
    <property type="project" value="UniProtKB-SubCell"/>
</dbReference>
<evidence type="ECO:0000256" key="4">
    <source>
        <dbReference type="ARBA" id="ARBA00022989"/>
    </source>
</evidence>
<evidence type="ECO:0000313" key="8">
    <source>
        <dbReference type="Proteomes" id="UP000239209"/>
    </source>
</evidence>
<accession>A0A2T0RGB1</accession>
<evidence type="ECO:0000256" key="1">
    <source>
        <dbReference type="ARBA" id="ARBA00004651"/>
    </source>
</evidence>